<name>A0A8R1ENP8_CAEJA</name>
<sequence length="148" mass="16944">MTMPNIMNEIDKTLTVLCRHFEQLHFLACRPTVCKCAVYSGGSISLIGKNHNRNLFFILSKLTIYPFFEQIHSIERFVIGGRVDENERVRGLNDKNLSCFVRFFEKNLVRVFDCRGIKILAIEEAQIGKIVKSGNPYGLLISAKYKSP</sequence>
<reference evidence="2" key="1">
    <citation type="submission" date="2010-08" db="EMBL/GenBank/DDBJ databases">
        <authorList>
            <consortium name="Caenorhabditis japonica Sequencing Consortium"/>
            <person name="Wilson R.K."/>
        </authorList>
    </citation>
    <scope>NUCLEOTIDE SEQUENCE [LARGE SCALE GENOMIC DNA]</scope>
    <source>
        <strain evidence="2">DF5081</strain>
    </source>
</reference>
<evidence type="ECO:0000313" key="1">
    <source>
        <dbReference type="EnsemblMetazoa" id="CJA37363.1"/>
    </source>
</evidence>
<dbReference type="AlphaFoldDB" id="A0A8R1ENP8"/>
<organism evidence="1 2">
    <name type="scientific">Caenorhabditis japonica</name>
    <dbReference type="NCBI Taxonomy" id="281687"/>
    <lineage>
        <taxon>Eukaryota</taxon>
        <taxon>Metazoa</taxon>
        <taxon>Ecdysozoa</taxon>
        <taxon>Nematoda</taxon>
        <taxon>Chromadorea</taxon>
        <taxon>Rhabditida</taxon>
        <taxon>Rhabditina</taxon>
        <taxon>Rhabditomorpha</taxon>
        <taxon>Rhabditoidea</taxon>
        <taxon>Rhabditidae</taxon>
        <taxon>Peloderinae</taxon>
        <taxon>Caenorhabditis</taxon>
    </lineage>
</organism>
<accession>A0A8R1ENP8</accession>
<keyword evidence="2" id="KW-1185">Reference proteome</keyword>
<dbReference type="Proteomes" id="UP000005237">
    <property type="component" value="Unassembled WGS sequence"/>
</dbReference>
<evidence type="ECO:0000313" key="2">
    <source>
        <dbReference type="Proteomes" id="UP000005237"/>
    </source>
</evidence>
<proteinExistence type="predicted"/>
<dbReference type="EnsemblMetazoa" id="CJA37363.1">
    <property type="protein sequence ID" value="CJA37363.1"/>
    <property type="gene ID" value="WBGene00213210"/>
</dbReference>
<reference evidence="1" key="2">
    <citation type="submission" date="2022-06" db="UniProtKB">
        <authorList>
            <consortium name="EnsemblMetazoa"/>
        </authorList>
    </citation>
    <scope>IDENTIFICATION</scope>
    <source>
        <strain evidence="1">DF5081</strain>
    </source>
</reference>
<protein>
    <submittedName>
        <fullName evidence="1">Uncharacterized protein</fullName>
    </submittedName>
</protein>